<gene>
    <name evidence="1" type="ORF">NLS_LOCUS3117</name>
</gene>
<dbReference type="SUPFAM" id="SSF52540">
    <property type="entry name" value="P-loop containing nucleoside triphosphate hydrolases"/>
    <property type="match status" value="1"/>
</dbReference>
<dbReference type="OMA" id="CTESIDC"/>
<name>A0A3P6SJ02_LITSI</name>
<protein>
    <submittedName>
        <fullName evidence="1">Uncharacterized protein</fullName>
    </submittedName>
</protein>
<dbReference type="EMBL" id="UYRX01000160">
    <property type="protein sequence ID" value="VDK75932.1"/>
    <property type="molecule type" value="Genomic_DNA"/>
</dbReference>
<evidence type="ECO:0000313" key="1">
    <source>
        <dbReference type="EMBL" id="VDK75932.1"/>
    </source>
</evidence>
<dbReference type="InterPro" id="IPR001806">
    <property type="entry name" value="Small_GTPase"/>
</dbReference>
<organism evidence="1 2">
    <name type="scientific">Litomosoides sigmodontis</name>
    <name type="common">Filarial nematode worm</name>
    <dbReference type="NCBI Taxonomy" id="42156"/>
    <lineage>
        <taxon>Eukaryota</taxon>
        <taxon>Metazoa</taxon>
        <taxon>Ecdysozoa</taxon>
        <taxon>Nematoda</taxon>
        <taxon>Chromadorea</taxon>
        <taxon>Rhabditida</taxon>
        <taxon>Spirurina</taxon>
        <taxon>Spiruromorpha</taxon>
        <taxon>Filarioidea</taxon>
        <taxon>Onchocercidae</taxon>
        <taxon>Litomosoides</taxon>
    </lineage>
</organism>
<dbReference type="InterPro" id="IPR027417">
    <property type="entry name" value="P-loop_NTPase"/>
</dbReference>
<proteinExistence type="predicted"/>
<dbReference type="Proteomes" id="UP000277928">
    <property type="component" value="Unassembled WGS sequence"/>
</dbReference>
<dbReference type="GO" id="GO:0003924">
    <property type="term" value="F:GTPase activity"/>
    <property type="evidence" value="ECO:0007669"/>
    <property type="project" value="InterPro"/>
</dbReference>
<reference evidence="1 2" key="1">
    <citation type="submission" date="2018-08" db="EMBL/GenBank/DDBJ databases">
        <authorList>
            <person name="Laetsch R D."/>
            <person name="Stevens L."/>
            <person name="Kumar S."/>
            <person name="Blaxter L. M."/>
        </authorList>
    </citation>
    <scope>NUCLEOTIDE SEQUENCE [LARGE SCALE GENOMIC DNA]</scope>
</reference>
<dbReference type="OrthoDB" id="5820602at2759"/>
<dbReference type="Pfam" id="PF00071">
    <property type="entry name" value="Ras"/>
    <property type="match status" value="1"/>
</dbReference>
<keyword evidence="2" id="KW-1185">Reference proteome</keyword>
<dbReference type="Gene3D" id="3.40.50.300">
    <property type="entry name" value="P-loop containing nucleotide triphosphate hydrolases"/>
    <property type="match status" value="1"/>
</dbReference>
<dbReference type="AlphaFoldDB" id="A0A3P6SJ02"/>
<dbReference type="GO" id="GO:0005525">
    <property type="term" value="F:GTP binding"/>
    <property type="evidence" value="ECO:0007669"/>
    <property type="project" value="InterPro"/>
</dbReference>
<evidence type="ECO:0000313" key="2">
    <source>
        <dbReference type="Proteomes" id="UP000277928"/>
    </source>
</evidence>
<accession>A0A3P6SJ02</accession>
<sequence length="238" mass="27345">MRKCEQRFNCQRNIKLSSRTVQFTTPWLRPECSLLFGGRKGRYLPLSVKSATVMEEMPFRVVMLGDYSSGISSLRSELMQLNSIKDIAFSDAECCTAITQDGREMQMWLFVDLHNFELFCKQCTESIDCCIACYSITIAQTYRNVVEKWIPEFVNKFSGKPIILCALNDYEACTCDGGVDVTTLQHDFNFCNSHLIQIDVSIFDKHSVKSLYNCIKSILSKSEFKQKRENKMSTCILM</sequence>